<dbReference type="FunFam" id="3.30.200.20:FF:000474">
    <property type="entry name" value="Serine/threonine-protein kinase N2-like"/>
    <property type="match status" value="1"/>
</dbReference>
<dbReference type="InterPro" id="IPR037778">
    <property type="entry name" value="C2_fungal_PKC"/>
</dbReference>
<dbReference type="Pfam" id="PF00069">
    <property type="entry name" value="Pkinase"/>
    <property type="match status" value="1"/>
</dbReference>
<feature type="domain" description="Protein kinase" evidence="21">
    <location>
        <begin position="1804"/>
        <end position="2063"/>
    </location>
</feature>
<evidence type="ECO:0000256" key="12">
    <source>
        <dbReference type="ARBA" id="ARBA00022840"/>
    </source>
</evidence>
<keyword evidence="10" id="KW-0418">Kinase</keyword>
<evidence type="ECO:0000256" key="4">
    <source>
        <dbReference type="ARBA" id="ARBA00022553"/>
    </source>
</evidence>
<dbReference type="InterPro" id="IPR046349">
    <property type="entry name" value="C1-like_sf"/>
</dbReference>
<dbReference type="PROSITE" id="PS51285">
    <property type="entry name" value="AGC_KINASE_CTER"/>
    <property type="match status" value="1"/>
</dbReference>
<dbReference type="PANTHER" id="PTHR16453">
    <property type="entry name" value="WD40 DOMAIN-CONTAINING PROTEIN MIO FAMILY MEMBER"/>
    <property type="match status" value="1"/>
</dbReference>
<dbReference type="PROSITE" id="PS00107">
    <property type="entry name" value="PROTEIN_KINASE_ATP"/>
    <property type="match status" value="1"/>
</dbReference>
<evidence type="ECO:0000259" key="21">
    <source>
        <dbReference type="PROSITE" id="PS50011"/>
    </source>
</evidence>
<dbReference type="InterPro" id="IPR000719">
    <property type="entry name" value="Prot_kinase_dom"/>
</dbReference>
<dbReference type="STRING" id="984485.A0A1E4RH61"/>
<keyword evidence="4" id="KW-0597">Phosphoprotein</keyword>
<evidence type="ECO:0000256" key="19">
    <source>
        <dbReference type="SAM" id="MobiDB-lite"/>
    </source>
</evidence>
<feature type="domain" description="AGC-kinase C-terminal" evidence="23">
    <location>
        <begin position="2064"/>
        <end position="2131"/>
    </location>
</feature>
<keyword evidence="26" id="KW-1185">Reference proteome</keyword>
<dbReference type="RefSeq" id="XP_020075618.1">
    <property type="nucleotide sequence ID" value="XM_020219285.1"/>
</dbReference>
<feature type="compositionally biased region" description="Polar residues" evidence="19">
    <location>
        <begin position="1584"/>
        <end position="1596"/>
    </location>
</feature>
<evidence type="ECO:0000256" key="8">
    <source>
        <dbReference type="ARBA" id="ARBA00022741"/>
    </source>
</evidence>
<dbReference type="InterPro" id="IPR002219">
    <property type="entry name" value="PKC_DAG/PE"/>
</dbReference>
<feature type="compositionally biased region" description="Polar residues" evidence="19">
    <location>
        <begin position="1292"/>
        <end position="1301"/>
    </location>
</feature>
<evidence type="ECO:0000256" key="3">
    <source>
        <dbReference type="ARBA" id="ARBA00022527"/>
    </source>
</evidence>
<dbReference type="Pfam" id="PF02185">
    <property type="entry name" value="HR1"/>
    <property type="match status" value="2"/>
</dbReference>
<comment type="similarity">
    <text evidence="1">Belongs to the protein kinase superfamily. AGC Ser/Thr protein kinase family. PKC subfamily.</text>
</comment>
<dbReference type="InterPro" id="IPR035892">
    <property type="entry name" value="C2_domain_sf"/>
</dbReference>
<sequence>MSGTIVRAHNWDFGWEQRFLAVDPLGEKVMLYQTNHQDPGIGYNEMTKISSRGGFDNIQCSAYSYNSPGLCGVGTINGTVHLFDMLTTNSTILKLRPKQNRPCNSISFNNSGWISVCFDKGRQDNSLQLWNIEHYSRTSDNDHIKRPTYSYLPNEAVLSTSFIPNSDNDLLAGSYKLLRQFDVRQESPAFQIATKCTLGITFDPFQPDIYFSTYSEDGSVAIWDRRRLTNNNKKNFNMNNNVLTESPVLQFNKLLNDSSRKNHNPCFRYSSIRKGEFSSVFNGDLIRRWHTGTVPSMESRHQGMSRDVSNYTKDSSQSSLSDNNPNILSSLKNQSSQLYKPNEDSLFVSLVLDVKTDYYNKVITFDYSPDINSSTSTNFVCMRQSGSVFRMKAIECIESLDFNSYNEFSMSGPEANLTHFLNDQILNDISKFDKNEENLKQNNKDDGQPFDDYDDFRRASEAEYSEDINSTVGEEESLAGKYNNEDKSVNQQSQLNKQQDFYDDLVSLKDVFDVSKITSADICYVIRKRALSGYGIDCEGNIQVLEKLGNLHNKLFLRNTWKWVALAQKSLKKGTMISQGLDLGFQGVLGIWKGVEEIAGEKRYNGDVSAQLYFKAVKDIVSRKGKKTASINIPSNSEFKAQRKLCLIVSGWYFTDDEFEERLNLLISLGFIEKAAGWAVFHGDVDRAIKILASSKKEKLNLISTAVAGYMAYKNSNVNSPWKDQCRKMASDLSDPYLRAIFAFIADNDWWDVLDEHSLPLRERLGIAIRFLSDKDLSVYLNRVADTVVVKGELEGLILTGITLRGIDLLQSYVDRTSDVQTASLITAYAVPRYFQDTRVKHWVDCYRNLLNSWGLFSIRAKFDVSRTKLSKTSQGKLTIQPQPKQVYLQCIRCNKNISDTNKDSDIQSPNQMISAENNDNPSILIKQFNKFHMKSSGYNQDLKACTHCGAPLPRCSICLLTLGTSIPTESSQSNPQGNQVLEDIRNKIDRESKLIQGFQSVKRSTNNADVIQKCNNNIRETQSNIDYLMETLNKLSLQNQPQNNSKLASPEKPRVVSVNGTVRPIYSRFDLIKYDCPSLGHKIQYMLQQLQFKLQVENQYREANEKISHLYLMDGDRSSSNAAEGGRVESDQRIQLLNKSLKRYQDMHIDVEDVTRDMEIMNTPKYARKALTGKLNISITCIRDIDHIASPMLSKRPESLVSIKVDDVEQARTRGSRDGKWSEEFTIDVDKANEIEFSVYDRSGTALVPVAVTWALLSDIAEEIRKKKVANHDLGKEDWVSASNLAGTVNKSTNENISYGQSPSRNNQQNNPFNNSNSIQSHDGLGSVPTTLENASKNIEITSWISLEPVGQMLVTLSFDKTNQSGNKQFMGALGRHGAIRQKKEEVFEQHGHQFVQKQFYNIMCCALCGEFLRYTGFQCQDCKFLCHKKCYQKVVTKCISKSSTELDPDEAKLNHRIPHRFDPIFNRGTKWCCHCGYILPWGRKNVRKCTECGVMCHAHCTHLVPDFCGMSMEMANKILTTIKSTKVPTKAPSAKIRQSPQKIIPSPKGTASFKDNESTSDSKSLNNISDDENEKDFHTVLPTATTNQQQQQIDSPYAKTNRRPPPPDNRRSENLSELPTPYQYQQQYQHNPQDLTPQQEYYLQQQRQQQQQHQQQQQYYQQQQAYQQQHQQLQQQQQQQQQQEQEAYRKQAAQYEADQHQQQYAEHDYTFSSHKSDTLHNDTTTDDKSGNDFTDFDYGNNNTQHIIPLDVIENPDTQKPEPIDVDQPDSHLQQSVQPQLKPHQRSPHKQKRRRRKVGLDDFQFLAVLGKGNFGKVMLAESRHTSNLCAIKVLKKDFIVENDEADSVKSEKRVFLTANREMHPFLLNLHCCFQTENRIYFVMEYISGGDLMWHIQKSRFSAKRAKFYACEVLLALKYFHDNGIVYRDLKLDNILLTTKGHIKIADYGLCKENMHYQKTTGTFCGTPEFMAPEIIAGKQYDRSVDWWAFGVLLFQMLLCQSPFKGDDEDEIFNAIEHDDVKYPISMPRQTVLVLQALLTKDPSQRLGSSGRDAEEIMEHPYFQDVNFDDVFNCRIQAPYLPEITSEHDYSNFDQEFTSETPRLTPVDTVLTSEMQEQFRGFSHIAEGAAI</sequence>
<feature type="binding site" evidence="17">
    <location>
        <position position="1833"/>
    </location>
    <ligand>
        <name>ATP</name>
        <dbReference type="ChEBI" id="CHEBI:30616"/>
    </ligand>
</feature>
<feature type="compositionally biased region" description="Polar residues" evidence="19">
    <location>
        <begin position="1561"/>
        <end position="1570"/>
    </location>
</feature>
<evidence type="ECO:0000313" key="26">
    <source>
        <dbReference type="Proteomes" id="UP000095085"/>
    </source>
</evidence>
<dbReference type="InterPro" id="IPR000961">
    <property type="entry name" value="AGC-kinase_C"/>
</dbReference>
<keyword evidence="3" id="KW-0723">Serine/threonine-protein kinase</keyword>
<dbReference type="Gene3D" id="3.30.200.20">
    <property type="entry name" value="Phosphorylase Kinase, domain 1"/>
    <property type="match status" value="1"/>
</dbReference>
<keyword evidence="9" id="KW-0863">Zinc-finger</keyword>
<dbReference type="GO" id="GO:0009272">
    <property type="term" value="P:fungal-type cell wall biogenesis"/>
    <property type="evidence" value="ECO:0007669"/>
    <property type="project" value="InterPro"/>
</dbReference>
<dbReference type="CDD" id="cd08689">
    <property type="entry name" value="C2_fungal_Pkc1p"/>
    <property type="match status" value="1"/>
</dbReference>
<feature type="region of interest" description="Disordered" evidence="19">
    <location>
        <begin position="1527"/>
        <end position="1618"/>
    </location>
</feature>
<dbReference type="GO" id="GO:0005524">
    <property type="term" value="F:ATP binding"/>
    <property type="evidence" value="ECO:0007669"/>
    <property type="project" value="UniProtKB-UniRule"/>
</dbReference>
<dbReference type="SMART" id="SM00220">
    <property type="entry name" value="S_TKc"/>
    <property type="match status" value="1"/>
</dbReference>
<dbReference type="Pfam" id="PF21719">
    <property type="entry name" value="MIOS_a-sol"/>
    <property type="match status" value="1"/>
</dbReference>
<evidence type="ECO:0000259" key="23">
    <source>
        <dbReference type="PROSITE" id="PS51285"/>
    </source>
</evidence>
<dbReference type="GO" id="GO:1904263">
    <property type="term" value="P:positive regulation of TORC1 signaling"/>
    <property type="evidence" value="ECO:0007669"/>
    <property type="project" value="TreeGrafter"/>
</dbReference>
<keyword evidence="16 18" id="KW-0175">Coiled coil</keyword>
<evidence type="ECO:0000256" key="5">
    <source>
        <dbReference type="ARBA" id="ARBA00022679"/>
    </source>
</evidence>
<dbReference type="PANTHER" id="PTHR16453:SF9">
    <property type="entry name" value="GATOR COMPLEX PROTEIN MIOS"/>
    <property type="match status" value="1"/>
</dbReference>
<feature type="coiled-coil region" evidence="18">
    <location>
        <begin position="1645"/>
        <end position="1700"/>
    </location>
</feature>
<dbReference type="InterPro" id="IPR011072">
    <property type="entry name" value="HR1_rho-bd"/>
</dbReference>
<evidence type="ECO:0000256" key="11">
    <source>
        <dbReference type="ARBA" id="ARBA00022833"/>
    </source>
</evidence>
<feature type="compositionally biased region" description="Low complexity" evidence="19">
    <location>
        <begin position="1302"/>
        <end position="1322"/>
    </location>
</feature>
<keyword evidence="5" id="KW-0808">Transferase</keyword>
<evidence type="ECO:0000256" key="6">
    <source>
        <dbReference type="ARBA" id="ARBA00022723"/>
    </source>
</evidence>
<keyword evidence="11" id="KW-0862">Zinc</keyword>
<evidence type="ECO:0000259" key="22">
    <source>
        <dbReference type="PROSITE" id="PS50081"/>
    </source>
</evidence>
<dbReference type="GO" id="GO:0004697">
    <property type="term" value="F:diacylglycerol-dependent serine/threonine kinase activity"/>
    <property type="evidence" value="ECO:0007669"/>
    <property type="project" value="UniProtKB-EC"/>
</dbReference>
<feature type="domain" description="Phorbol-ester/DAG-type" evidence="22">
    <location>
        <begin position="1460"/>
        <end position="1510"/>
    </location>
</feature>
<dbReference type="PROSITE" id="PS51860">
    <property type="entry name" value="REM_1"/>
    <property type="match status" value="2"/>
</dbReference>
<dbReference type="InterPro" id="IPR037312">
    <property type="entry name" value="PKC-like_HR1"/>
</dbReference>
<evidence type="ECO:0000256" key="13">
    <source>
        <dbReference type="ARBA" id="ARBA00047272"/>
    </source>
</evidence>
<feature type="region of interest" description="Disordered" evidence="19">
    <location>
        <begin position="1715"/>
        <end position="1741"/>
    </location>
</feature>
<dbReference type="PROSITE" id="PS00479">
    <property type="entry name" value="ZF_DAG_PE_1"/>
    <property type="match status" value="2"/>
</dbReference>
<organism evidence="25 26">
    <name type="scientific">Hyphopichia burtonii NRRL Y-1933</name>
    <dbReference type="NCBI Taxonomy" id="984485"/>
    <lineage>
        <taxon>Eukaryota</taxon>
        <taxon>Fungi</taxon>
        <taxon>Dikarya</taxon>
        <taxon>Ascomycota</taxon>
        <taxon>Saccharomycotina</taxon>
        <taxon>Pichiomycetes</taxon>
        <taxon>Debaryomycetaceae</taxon>
        <taxon>Hyphopichia</taxon>
    </lineage>
</organism>
<dbReference type="CDD" id="cd20823">
    <property type="entry name" value="C1_ScPKC1-like_rpt2"/>
    <property type="match status" value="1"/>
</dbReference>
<evidence type="ECO:0000259" key="20">
    <source>
        <dbReference type="PROSITE" id="PS50004"/>
    </source>
</evidence>
<dbReference type="SUPFAM" id="SSF50978">
    <property type="entry name" value="WD40 repeat-like"/>
    <property type="match status" value="1"/>
</dbReference>
<dbReference type="Gene3D" id="3.30.60.20">
    <property type="match status" value="2"/>
</dbReference>
<dbReference type="Gene3D" id="1.10.510.10">
    <property type="entry name" value="Transferase(Phosphotransferase) domain 1"/>
    <property type="match status" value="1"/>
</dbReference>
<protein>
    <recommendedName>
        <fullName evidence="15">Protein kinase C-like 1</fullName>
        <ecNumber evidence="2">2.7.11.13</ecNumber>
    </recommendedName>
</protein>
<dbReference type="GO" id="GO:0008270">
    <property type="term" value="F:zinc ion binding"/>
    <property type="evidence" value="ECO:0007669"/>
    <property type="project" value="UniProtKB-KW"/>
</dbReference>
<keyword evidence="6" id="KW-0479">Metal-binding</keyword>
<evidence type="ECO:0000256" key="7">
    <source>
        <dbReference type="ARBA" id="ARBA00022737"/>
    </source>
</evidence>
<evidence type="ECO:0000256" key="2">
    <source>
        <dbReference type="ARBA" id="ARBA00012429"/>
    </source>
</evidence>
<dbReference type="GeneID" id="30993835"/>
<dbReference type="Pfam" id="PF00130">
    <property type="entry name" value="C1_1"/>
    <property type="match status" value="2"/>
</dbReference>
<feature type="compositionally biased region" description="Basic residues" evidence="19">
    <location>
        <begin position="1784"/>
        <end position="1797"/>
    </location>
</feature>
<dbReference type="GO" id="GO:0106310">
    <property type="term" value="F:protein serine kinase activity"/>
    <property type="evidence" value="ECO:0007669"/>
    <property type="project" value="RHEA"/>
</dbReference>
<dbReference type="PROSITE" id="PS00108">
    <property type="entry name" value="PROTEIN_KINASE_ST"/>
    <property type="match status" value="1"/>
</dbReference>
<reference evidence="26" key="1">
    <citation type="submission" date="2016-05" db="EMBL/GenBank/DDBJ databases">
        <title>Comparative genomics of biotechnologically important yeasts.</title>
        <authorList>
            <consortium name="DOE Joint Genome Institute"/>
            <person name="Riley R."/>
            <person name="Haridas S."/>
            <person name="Wolfe K.H."/>
            <person name="Lopes M.R."/>
            <person name="Hittinger C.T."/>
            <person name="Goker M."/>
            <person name="Salamov A."/>
            <person name="Wisecaver J."/>
            <person name="Long T.M."/>
            <person name="Aerts A.L."/>
            <person name="Barry K."/>
            <person name="Choi C."/>
            <person name="Clum A."/>
            <person name="Coughlan A.Y."/>
            <person name="Deshpande S."/>
            <person name="Douglass A.P."/>
            <person name="Hanson S.J."/>
            <person name="Klenk H.-P."/>
            <person name="Labutti K."/>
            <person name="Lapidus A."/>
            <person name="Lindquist E."/>
            <person name="Lipzen A."/>
            <person name="Meier-Kolthoff J.P."/>
            <person name="Ohm R.A."/>
            <person name="Otillar R.P."/>
            <person name="Pangilinan J."/>
            <person name="Peng Y."/>
            <person name="Rokas A."/>
            <person name="Rosa C.A."/>
            <person name="Scheuner C."/>
            <person name="Sibirny A.A."/>
            <person name="Slot J.C."/>
            <person name="Stielow J.B."/>
            <person name="Sun H."/>
            <person name="Kurtzman C.P."/>
            <person name="Blackwell M."/>
            <person name="Grigoriev I.V."/>
            <person name="Jeffries T.W."/>
        </authorList>
    </citation>
    <scope>NUCLEOTIDE SEQUENCE [LARGE SCALE GENOMIC DNA]</scope>
    <source>
        <strain evidence="26">NRRL Y-1933</strain>
    </source>
</reference>
<feature type="compositionally biased region" description="Basic and acidic residues" evidence="19">
    <location>
        <begin position="1715"/>
        <end position="1732"/>
    </location>
</feature>
<dbReference type="SUPFAM" id="SSF56112">
    <property type="entry name" value="Protein kinase-like (PK-like)"/>
    <property type="match status" value="1"/>
</dbReference>
<evidence type="ECO:0000256" key="14">
    <source>
        <dbReference type="ARBA" id="ARBA00047470"/>
    </source>
</evidence>
<keyword evidence="7" id="KW-0677">Repeat</keyword>
<feature type="region of interest" description="Disordered" evidence="19">
    <location>
        <begin position="1756"/>
        <end position="1797"/>
    </location>
</feature>
<dbReference type="SMART" id="SM00133">
    <property type="entry name" value="S_TK_X"/>
    <property type="match status" value="1"/>
</dbReference>
<comment type="catalytic activity">
    <reaction evidence="13">
        <text>L-threonyl-[protein] + ATP = O-phospho-L-threonyl-[protein] + ADP + H(+)</text>
        <dbReference type="Rhea" id="RHEA:46608"/>
        <dbReference type="Rhea" id="RHEA-COMP:11060"/>
        <dbReference type="Rhea" id="RHEA-COMP:11605"/>
        <dbReference type="ChEBI" id="CHEBI:15378"/>
        <dbReference type="ChEBI" id="CHEBI:30013"/>
        <dbReference type="ChEBI" id="CHEBI:30616"/>
        <dbReference type="ChEBI" id="CHEBI:61977"/>
        <dbReference type="ChEBI" id="CHEBI:456216"/>
        <dbReference type="EC" id="2.7.11.13"/>
    </reaction>
</comment>
<dbReference type="InterPro" id="IPR008271">
    <property type="entry name" value="Ser/Thr_kinase_AS"/>
</dbReference>
<evidence type="ECO:0000256" key="1">
    <source>
        <dbReference type="ARBA" id="ARBA00005490"/>
    </source>
</evidence>
<evidence type="ECO:0000259" key="24">
    <source>
        <dbReference type="PROSITE" id="PS51860"/>
    </source>
</evidence>
<dbReference type="CDD" id="cd05570">
    <property type="entry name" value="STKc_PKC"/>
    <property type="match status" value="1"/>
</dbReference>
<dbReference type="Gene3D" id="2.130.10.10">
    <property type="entry name" value="YVTN repeat-like/Quinoprotein amine dehydrogenase"/>
    <property type="match status" value="1"/>
</dbReference>
<feature type="domain" description="REM-1" evidence="24">
    <location>
        <begin position="1074"/>
        <end position="1151"/>
    </location>
</feature>
<dbReference type="InterPro" id="IPR015943">
    <property type="entry name" value="WD40/YVTN_repeat-like_dom_sf"/>
</dbReference>
<dbReference type="GO" id="GO:0005737">
    <property type="term" value="C:cytoplasm"/>
    <property type="evidence" value="ECO:0007669"/>
    <property type="project" value="TreeGrafter"/>
</dbReference>
<accession>A0A1E4RH61</accession>
<dbReference type="PROSITE" id="PS50081">
    <property type="entry name" value="ZF_DAG_PE_2"/>
    <property type="match status" value="2"/>
</dbReference>
<keyword evidence="12 17" id="KW-0067">ATP-binding</keyword>
<proteinExistence type="inferred from homology"/>
<dbReference type="InterPro" id="IPR036274">
    <property type="entry name" value="HR1_rpt_sf"/>
</dbReference>
<dbReference type="CDD" id="cd20822">
    <property type="entry name" value="C1_ScPKC1-like_rpt1"/>
    <property type="match status" value="1"/>
</dbReference>
<keyword evidence="8 17" id="KW-0547">Nucleotide-binding</keyword>
<dbReference type="FunFam" id="1.10.510.10:FF:000101">
    <property type="entry name" value="Protein kinase C"/>
    <property type="match status" value="1"/>
</dbReference>
<dbReference type="FunFam" id="3.30.60.20:FF:000014">
    <property type="entry name" value="Protein kinase C"/>
    <property type="match status" value="1"/>
</dbReference>
<dbReference type="GO" id="GO:0007165">
    <property type="term" value="P:signal transduction"/>
    <property type="evidence" value="ECO:0007669"/>
    <property type="project" value="InterPro"/>
</dbReference>
<evidence type="ECO:0000256" key="18">
    <source>
        <dbReference type="SAM" id="Coils"/>
    </source>
</evidence>
<dbReference type="Pfam" id="PF00433">
    <property type="entry name" value="Pkinase_C"/>
    <property type="match status" value="1"/>
</dbReference>
<feature type="region of interest" description="Disordered" evidence="19">
    <location>
        <begin position="296"/>
        <end position="327"/>
    </location>
</feature>
<dbReference type="OrthoDB" id="63267at2759"/>
<dbReference type="GO" id="GO:0030447">
    <property type="term" value="P:filamentous growth"/>
    <property type="evidence" value="ECO:0007669"/>
    <property type="project" value="UniProtKB-ARBA"/>
</dbReference>
<feature type="region of interest" description="Disordered" evidence="19">
    <location>
        <begin position="1292"/>
        <end position="1328"/>
    </location>
</feature>
<dbReference type="InterPro" id="IPR017892">
    <property type="entry name" value="Pkinase_C"/>
</dbReference>
<dbReference type="FunFam" id="3.30.60.20:FF:000034">
    <property type="entry name" value="Protein kinase C"/>
    <property type="match status" value="1"/>
</dbReference>
<evidence type="ECO:0000256" key="17">
    <source>
        <dbReference type="PROSITE-ProRule" id="PRU10141"/>
    </source>
</evidence>
<evidence type="ECO:0000256" key="16">
    <source>
        <dbReference type="PROSITE-ProRule" id="PRU01207"/>
    </source>
</evidence>
<dbReference type="Pfam" id="PF21720">
    <property type="entry name" value="MIOS_WD40"/>
    <property type="match status" value="1"/>
</dbReference>
<dbReference type="InterPro" id="IPR036322">
    <property type="entry name" value="WD40_repeat_dom_sf"/>
</dbReference>
<dbReference type="PROSITE" id="PS50004">
    <property type="entry name" value="C2"/>
    <property type="match status" value="1"/>
</dbReference>
<dbReference type="InterPro" id="IPR017441">
    <property type="entry name" value="Protein_kinase_ATP_BS"/>
</dbReference>
<dbReference type="CDD" id="cd11620">
    <property type="entry name" value="HR1_PKC-like_2_fungi"/>
    <property type="match status" value="1"/>
</dbReference>
<gene>
    <name evidence="25" type="ORF">HYPBUDRAFT_12242</name>
</gene>
<evidence type="ECO:0000256" key="15">
    <source>
        <dbReference type="ARBA" id="ARBA00067241"/>
    </source>
</evidence>
<evidence type="ECO:0000256" key="10">
    <source>
        <dbReference type="ARBA" id="ARBA00022777"/>
    </source>
</evidence>
<feature type="domain" description="REM-1" evidence="24">
    <location>
        <begin position="968"/>
        <end position="1042"/>
    </location>
</feature>
<dbReference type="SUPFAM" id="SSF46585">
    <property type="entry name" value="HR1 repeat"/>
    <property type="match status" value="1"/>
</dbReference>
<comment type="catalytic activity">
    <reaction evidence="14">
        <text>L-seryl-[protein] + ATP = O-phospho-L-seryl-[protein] + ADP + H(+)</text>
        <dbReference type="Rhea" id="RHEA:17989"/>
        <dbReference type="Rhea" id="RHEA-COMP:9863"/>
        <dbReference type="Rhea" id="RHEA-COMP:11604"/>
        <dbReference type="ChEBI" id="CHEBI:15378"/>
        <dbReference type="ChEBI" id="CHEBI:29999"/>
        <dbReference type="ChEBI" id="CHEBI:30616"/>
        <dbReference type="ChEBI" id="CHEBI:83421"/>
        <dbReference type="ChEBI" id="CHEBI:456216"/>
        <dbReference type="EC" id="2.7.11.13"/>
    </reaction>
</comment>
<dbReference type="SUPFAM" id="SSF49562">
    <property type="entry name" value="C2 domain (Calcium/lipid-binding domain, CaLB)"/>
    <property type="match status" value="1"/>
</dbReference>
<dbReference type="InterPro" id="IPR011009">
    <property type="entry name" value="Kinase-like_dom_sf"/>
</dbReference>
<dbReference type="PROSITE" id="PS50011">
    <property type="entry name" value="PROTEIN_KINASE_DOM"/>
    <property type="match status" value="1"/>
</dbReference>
<dbReference type="InterPro" id="IPR000008">
    <property type="entry name" value="C2_dom"/>
</dbReference>
<feature type="compositionally biased region" description="Polar residues" evidence="19">
    <location>
        <begin position="307"/>
        <end position="327"/>
    </location>
</feature>
<dbReference type="SMART" id="SM00742">
    <property type="entry name" value="Hr1"/>
    <property type="match status" value="2"/>
</dbReference>
<evidence type="ECO:0000313" key="25">
    <source>
        <dbReference type="EMBL" id="ODV66551.1"/>
    </source>
</evidence>
<name>A0A1E4RH61_9ASCO</name>
<dbReference type="Proteomes" id="UP000095085">
    <property type="component" value="Unassembled WGS sequence"/>
</dbReference>
<evidence type="ECO:0000256" key="9">
    <source>
        <dbReference type="ARBA" id="ARBA00022771"/>
    </source>
</evidence>
<dbReference type="EMBL" id="KV454542">
    <property type="protein sequence ID" value="ODV66551.1"/>
    <property type="molecule type" value="Genomic_DNA"/>
</dbReference>
<feature type="domain" description="C2" evidence="20">
    <location>
        <begin position="1157"/>
        <end position="1274"/>
    </location>
</feature>
<dbReference type="EC" id="2.7.11.13" evidence="2"/>
<dbReference type="SMART" id="SM00109">
    <property type="entry name" value="C1"/>
    <property type="match status" value="2"/>
</dbReference>
<dbReference type="InterPro" id="IPR049092">
    <property type="entry name" value="MIOS_a-sol"/>
</dbReference>
<feature type="domain" description="Phorbol-ester/DAG-type" evidence="22">
    <location>
        <begin position="1393"/>
        <end position="1440"/>
    </location>
</feature>
<dbReference type="InterPro" id="IPR037593">
    <property type="entry name" value="MIOS/Sea4"/>
</dbReference>
<dbReference type="SUPFAM" id="SSF57889">
    <property type="entry name" value="Cysteine-rich domain"/>
    <property type="match status" value="2"/>
</dbReference>